<dbReference type="Gene3D" id="2.60.40.1960">
    <property type="match status" value="1"/>
</dbReference>
<organism evidence="9 10">
    <name type="scientific">Cyphomyrmex costatus</name>
    <dbReference type="NCBI Taxonomy" id="456900"/>
    <lineage>
        <taxon>Eukaryota</taxon>
        <taxon>Metazoa</taxon>
        <taxon>Ecdysozoa</taxon>
        <taxon>Arthropoda</taxon>
        <taxon>Hexapoda</taxon>
        <taxon>Insecta</taxon>
        <taxon>Pterygota</taxon>
        <taxon>Neoptera</taxon>
        <taxon>Endopterygota</taxon>
        <taxon>Hymenoptera</taxon>
        <taxon>Apocrita</taxon>
        <taxon>Aculeata</taxon>
        <taxon>Formicoidea</taxon>
        <taxon>Formicidae</taxon>
        <taxon>Myrmicinae</taxon>
        <taxon>Cyphomyrmex</taxon>
    </lineage>
</organism>
<evidence type="ECO:0000256" key="3">
    <source>
        <dbReference type="ARBA" id="ARBA00022750"/>
    </source>
</evidence>
<dbReference type="PROSITE" id="PS00214">
    <property type="entry name" value="FABP"/>
    <property type="match status" value="1"/>
</dbReference>
<dbReference type="Proteomes" id="UP000078542">
    <property type="component" value="Unassembled WGS sequence"/>
</dbReference>
<dbReference type="GO" id="GO:0008289">
    <property type="term" value="F:lipid binding"/>
    <property type="evidence" value="ECO:0007669"/>
    <property type="project" value="InterPro"/>
</dbReference>
<keyword evidence="5 7" id="KW-1015">Disulfide bond</keyword>
<dbReference type="Pfam" id="PF00026">
    <property type="entry name" value="Asp"/>
    <property type="match status" value="1"/>
</dbReference>
<dbReference type="SUPFAM" id="SSF50630">
    <property type="entry name" value="Acid proteases"/>
    <property type="match status" value="1"/>
</dbReference>
<gene>
    <name evidence="9" type="ORF">ALC62_09653</name>
</gene>
<dbReference type="PROSITE" id="PS51767">
    <property type="entry name" value="PEPTIDASE_A1"/>
    <property type="match status" value="1"/>
</dbReference>
<dbReference type="InterPro" id="IPR033121">
    <property type="entry name" value="PEPTIDASE_A1"/>
</dbReference>
<keyword evidence="10" id="KW-1185">Reference proteome</keyword>
<dbReference type="InterPro" id="IPR001461">
    <property type="entry name" value="Aspartic_peptidase_A1"/>
</dbReference>
<keyword evidence="4" id="KW-0378">Hydrolase</keyword>
<dbReference type="PRINTS" id="PR00792">
    <property type="entry name" value="PEPSIN"/>
</dbReference>
<evidence type="ECO:0000313" key="10">
    <source>
        <dbReference type="Proteomes" id="UP000078542"/>
    </source>
</evidence>
<dbReference type="AlphaFoldDB" id="A0A151IFD9"/>
<dbReference type="EMBL" id="KQ977799">
    <property type="protein sequence ID" value="KYM99594.1"/>
    <property type="molecule type" value="Genomic_DNA"/>
</dbReference>
<protein>
    <submittedName>
        <fullName evidence="9">Lysosomal aspartic protease</fullName>
    </submittedName>
</protein>
<evidence type="ECO:0000256" key="2">
    <source>
        <dbReference type="ARBA" id="ARBA00022670"/>
    </source>
</evidence>
<evidence type="ECO:0000313" key="9">
    <source>
        <dbReference type="EMBL" id="KYM99594.1"/>
    </source>
</evidence>
<dbReference type="GO" id="GO:0004190">
    <property type="term" value="F:aspartic-type endopeptidase activity"/>
    <property type="evidence" value="ECO:0007669"/>
    <property type="project" value="UniProtKB-KW"/>
</dbReference>
<evidence type="ECO:0000259" key="8">
    <source>
        <dbReference type="PROSITE" id="PS51767"/>
    </source>
</evidence>
<evidence type="ECO:0000256" key="5">
    <source>
        <dbReference type="ARBA" id="ARBA00023157"/>
    </source>
</evidence>
<proteinExistence type="inferred from homology"/>
<keyword evidence="3" id="KW-0064">Aspartyl protease</keyword>
<dbReference type="STRING" id="456900.A0A151IFD9"/>
<keyword evidence="2 9" id="KW-0645">Protease</keyword>
<accession>A0A151IFD9</accession>
<sequence>MSSEFLGKRYKLFSSENFDEFMKALVLFPQSSVTDRTMSSVLTSILGKRYKLQSSEKFDEYMKALVSHNRYDHNKSSTYKPKYERFSVVYDDEDKVVGYLSTDVLNIAGTNVQIQTFGEAIIEMGFDDVKFDGILGMGFSTISFEMSPVFTNMIKQGLLPRPVFSFYLNRQNSSSKLSSELILGGSDKRLYTDKFTYVNVTYEKFWNFTIDQIEIGDVILCVNGCQAIINTGTPVLTGPLPDIVVINKLIGAINTEETTIVDCDKIHNLLNIYFVLGGRPFELSGEDYIIKLKQNGRTKCISAFESADMSEYMEANWILGNVFLRRYYTEFDMMNDRVGFAPAK</sequence>
<name>A0A151IFD9_9HYME</name>
<reference evidence="9 10" key="1">
    <citation type="submission" date="2016-03" db="EMBL/GenBank/DDBJ databases">
        <title>Cyphomyrmex costatus WGS genome.</title>
        <authorList>
            <person name="Nygaard S."/>
            <person name="Hu H."/>
            <person name="Boomsma J."/>
            <person name="Zhang G."/>
        </authorList>
    </citation>
    <scope>NUCLEOTIDE SEQUENCE [LARGE SCALE GENOMIC DNA]</scope>
    <source>
        <strain evidence="9">MS0001</strain>
        <tissue evidence="9">Whole body</tissue>
    </source>
</reference>
<dbReference type="InterPro" id="IPR021109">
    <property type="entry name" value="Peptidase_aspartic_dom_sf"/>
</dbReference>
<evidence type="ECO:0000256" key="7">
    <source>
        <dbReference type="PIRSR" id="PIRSR601461-2"/>
    </source>
</evidence>
<dbReference type="GO" id="GO:0006508">
    <property type="term" value="P:proteolysis"/>
    <property type="evidence" value="ECO:0007669"/>
    <property type="project" value="UniProtKB-KW"/>
</dbReference>
<dbReference type="PANTHER" id="PTHR47966">
    <property type="entry name" value="BETA-SITE APP-CLEAVING ENZYME, ISOFORM A-RELATED"/>
    <property type="match status" value="1"/>
</dbReference>
<dbReference type="FunFam" id="2.40.70.10:FF:000002">
    <property type="entry name" value="Vacuolar aspartic proteinase"/>
    <property type="match status" value="1"/>
</dbReference>
<evidence type="ECO:0000256" key="6">
    <source>
        <dbReference type="ARBA" id="ARBA00023180"/>
    </source>
</evidence>
<feature type="disulfide bond" evidence="7">
    <location>
        <begin position="263"/>
        <end position="300"/>
    </location>
</feature>
<comment type="similarity">
    <text evidence="1">Belongs to the peptidase A1 family.</text>
</comment>
<dbReference type="InterPro" id="IPR000463">
    <property type="entry name" value="Fatty_acid-bd"/>
</dbReference>
<feature type="disulfide bond" evidence="7">
    <location>
        <begin position="221"/>
        <end position="225"/>
    </location>
</feature>
<dbReference type="Gene3D" id="2.40.70.10">
    <property type="entry name" value="Acid Proteases"/>
    <property type="match status" value="2"/>
</dbReference>
<dbReference type="PANTHER" id="PTHR47966:SF51">
    <property type="entry name" value="BETA-SITE APP-CLEAVING ENZYME, ISOFORM A-RELATED"/>
    <property type="match status" value="1"/>
</dbReference>
<keyword evidence="6" id="KW-0325">Glycoprotein</keyword>
<feature type="domain" description="Peptidase A1" evidence="8">
    <location>
        <begin position="1"/>
        <end position="341"/>
    </location>
</feature>
<evidence type="ECO:0000256" key="1">
    <source>
        <dbReference type="ARBA" id="ARBA00007447"/>
    </source>
</evidence>
<evidence type="ECO:0000256" key="4">
    <source>
        <dbReference type="ARBA" id="ARBA00022801"/>
    </source>
</evidence>